<organism evidence="1 2">
    <name type="scientific">Pleurodeles waltl</name>
    <name type="common">Iberian ribbed newt</name>
    <dbReference type="NCBI Taxonomy" id="8319"/>
    <lineage>
        <taxon>Eukaryota</taxon>
        <taxon>Metazoa</taxon>
        <taxon>Chordata</taxon>
        <taxon>Craniata</taxon>
        <taxon>Vertebrata</taxon>
        <taxon>Euteleostomi</taxon>
        <taxon>Amphibia</taxon>
        <taxon>Batrachia</taxon>
        <taxon>Caudata</taxon>
        <taxon>Salamandroidea</taxon>
        <taxon>Salamandridae</taxon>
        <taxon>Pleurodelinae</taxon>
        <taxon>Pleurodeles</taxon>
    </lineage>
</organism>
<reference evidence="1" key="1">
    <citation type="journal article" date="2022" name="bioRxiv">
        <title>Sequencing and chromosome-scale assembly of the giantPleurodeles waltlgenome.</title>
        <authorList>
            <person name="Brown T."/>
            <person name="Elewa A."/>
            <person name="Iarovenko S."/>
            <person name="Subramanian E."/>
            <person name="Araus A.J."/>
            <person name="Petzold A."/>
            <person name="Susuki M."/>
            <person name="Suzuki K.-i.T."/>
            <person name="Hayashi T."/>
            <person name="Toyoda A."/>
            <person name="Oliveira C."/>
            <person name="Osipova E."/>
            <person name="Leigh N.D."/>
            <person name="Simon A."/>
            <person name="Yun M.H."/>
        </authorList>
    </citation>
    <scope>NUCLEOTIDE SEQUENCE</scope>
    <source>
        <strain evidence="1">20211129_DDA</strain>
        <tissue evidence="1">Liver</tissue>
    </source>
</reference>
<evidence type="ECO:0000313" key="1">
    <source>
        <dbReference type="EMBL" id="KAJ1186118.1"/>
    </source>
</evidence>
<dbReference type="AlphaFoldDB" id="A0AAV7UB71"/>
<comment type="caution">
    <text evidence="1">The sequence shown here is derived from an EMBL/GenBank/DDBJ whole genome shotgun (WGS) entry which is preliminary data.</text>
</comment>
<dbReference type="Proteomes" id="UP001066276">
    <property type="component" value="Chromosome 3_1"/>
</dbReference>
<keyword evidence="2" id="KW-1185">Reference proteome</keyword>
<protein>
    <submittedName>
        <fullName evidence="1">Uncharacterized protein</fullName>
    </submittedName>
</protein>
<name>A0AAV7UB71_PLEWA</name>
<proteinExistence type="predicted"/>
<gene>
    <name evidence="1" type="ORF">NDU88_002901</name>
</gene>
<accession>A0AAV7UB71</accession>
<sequence>MEGVSACMRVHFTSAHDNNYDCEDLLAEELEMAIMRSYIRGTRDNKHEDLAHYRGHASAWLALQGSASVFQQQVAFEL</sequence>
<evidence type="ECO:0000313" key="2">
    <source>
        <dbReference type="Proteomes" id="UP001066276"/>
    </source>
</evidence>
<dbReference type="EMBL" id="JANPWB010000005">
    <property type="protein sequence ID" value="KAJ1186118.1"/>
    <property type="molecule type" value="Genomic_DNA"/>
</dbReference>